<gene>
    <name evidence="3" type="ORF">SAMN04488025_1452</name>
</gene>
<name>A0A1I2SNK8_9BACL</name>
<accession>A0A1I2SNK8</accession>
<dbReference type="EMBL" id="FOOK01000045">
    <property type="protein sequence ID" value="SFG54203.1"/>
    <property type="molecule type" value="Genomic_DNA"/>
</dbReference>
<keyword evidence="4" id="KW-1185">Reference proteome</keyword>
<keyword evidence="1" id="KW-0175">Coiled coil</keyword>
<dbReference type="RefSeq" id="WP_092041483.1">
    <property type="nucleotide sequence ID" value="NZ_FOOK01000045.1"/>
</dbReference>
<sequence length="154" mass="18410">MATSFERLRRELAYLKGMTEGEERDHRVSPRAFHRLIELLDEWMEETEQLSRRQEELEEYVEAIDEDLNDLELTVYDEEDLEEENAGYLKVECPKCREDVWVDEKVLDDDSVEEVICPDCRTVLLVNREEEERRKGGAKREYGRKEEAEQTHIN</sequence>
<evidence type="ECO:0000313" key="4">
    <source>
        <dbReference type="Proteomes" id="UP000198661"/>
    </source>
</evidence>
<dbReference type="OrthoDB" id="2381377at2"/>
<evidence type="ECO:0000256" key="2">
    <source>
        <dbReference type="SAM" id="MobiDB-lite"/>
    </source>
</evidence>
<evidence type="ECO:0008006" key="5">
    <source>
        <dbReference type="Google" id="ProtNLM"/>
    </source>
</evidence>
<organism evidence="3 4">
    <name type="scientific">Planifilum fulgidum</name>
    <dbReference type="NCBI Taxonomy" id="201973"/>
    <lineage>
        <taxon>Bacteria</taxon>
        <taxon>Bacillati</taxon>
        <taxon>Bacillota</taxon>
        <taxon>Bacilli</taxon>
        <taxon>Bacillales</taxon>
        <taxon>Thermoactinomycetaceae</taxon>
        <taxon>Planifilum</taxon>
    </lineage>
</organism>
<protein>
    <recommendedName>
        <fullName evidence="5">AraC family transcriptional regulator</fullName>
    </recommendedName>
</protein>
<reference evidence="3 4" key="1">
    <citation type="submission" date="2016-10" db="EMBL/GenBank/DDBJ databases">
        <authorList>
            <person name="de Groot N.N."/>
        </authorList>
    </citation>
    <scope>NUCLEOTIDE SEQUENCE [LARGE SCALE GENOMIC DNA]</scope>
    <source>
        <strain evidence="3 4">DSM 44945</strain>
    </source>
</reference>
<evidence type="ECO:0000313" key="3">
    <source>
        <dbReference type="EMBL" id="SFG54203.1"/>
    </source>
</evidence>
<dbReference type="STRING" id="201973.SAMN04488025_1452"/>
<dbReference type="NCBIfam" id="NF045650">
    <property type="entry name" value="CD1247_Nterm"/>
    <property type="match status" value="1"/>
</dbReference>
<evidence type="ECO:0000256" key="1">
    <source>
        <dbReference type="SAM" id="Coils"/>
    </source>
</evidence>
<dbReference type="InterPro" id="IPR054688">
    <property type="entry name" value="CD1247_N"/>
</dbReference>
<dbReference type="Proteomes" id="UP000198661">
    <property type="component" value="Unassembled WGS sequence"/>
</dbReference>
<feature type="region of interest" description="Disordered" evidence="2">
    <location>
        <begin position="130"/>
        <end position="154"/>
    </location>
</feature>
<proteinExistence type="predicted"/>
<feature type="coiled-coil region" evidence="1">
    <location>
        <begin position="40"/>
        <end position="74"/>
    </location>
</feature>
<dbReference type="AlphaFoldDB" id="A0A1I2SNK8"/>